<dbReference type="AlphaFoldDB" id="A0A2D2AJV5"/>
<feature type="transmembrane region" description="Helical" evidence="15">
    <location>
        <begin position="21"/>
        <end position="45"/>
    </location>
</feature>
<keyword evidence="10 15" id="KW-1133">Transmembrane helix</keyword>
<evidence type="ECO:0000256" key="15">
    <source>
        <dbReference type="SAM" id="Phobius"/>
    </source>
</evidence>
<comment type="subcellular location">
    <subcellularLocation>
        <location evidence="2">Membrane</location>
        <topology evidence="2">Multi-pass membrane protein</topology>
    </subcellularLocation>
</comment>
<dbReference type="Pfam" id="PF00116">
    <property type="entry name" value="COX2"/>
    <property type="match status" value="1"/>
</dbReference>
<keyword evidence="9" id="KW-0249">Electron transport</keyword>
<dbReference type="InterPro" id="IPR045187">
    <property type="entry name" value="CcO_II"/>
</dbReference>
<dbReference type="Gene3D" id="2.60.40.420">
    <property type="entry name" value="Cupredoxins - blue copper proteins"/>
    <property type="match status" value="1"/>
</dbReference>
<dbReference type="GO" id="GO:0016491">
    <property type="term" value="F:oxidoreductase activity"/>
    <property type="evidence" value="ECO:0007669"/>
    <property type="project" value="UniProtKB-KW"/>
</dbReference>
<evidence type="ECO:0000256" key="1">
    <source>
        <dbReference type="ARBA" id="ARBA00001935"/>
    </source>
</evidence>
<feature type="domain" description="Cytochrome oxidase subunit II copper A binding" evidence="16">
    <location>
        <begin position="80"/>
        <end position="199"/>
    </location>
</feature>
<evidence type="ECO:0000256" key="5">
    <source>
        <dbReference type="ARBA" id="ARBA00022448"/>
    </source>
</evidence>
<dbReference type="PRINTS" id="PR01166">
    <property type="entry name" value="CYCOXIDASEII"/>
</dbReference>
<evidence type="ECO:0000256" key="7">
    <source>
        <dbReference type="ARBA" id="ARBA00022723"/>
    </source>
</evidence>
<protein>
    <recommendedName>
        <fullName evidence="4">cytochrome-c oxidase</fullName>
        <ecNumber evidence="4">7.1.1.9</ecNumber>
    </recommendedName>
    <alternativeName>
        <fullName evidence="13">Cytochrome c oxidase polypeptide II</fullName>
    </alternativeName>
</protein>
<keyword evidence="6 15" id="KW-0812">Transmembrane</keyword>
<proteinExistence type="evidence at transcript level"/>
<evidence type="ECO:0000256" key="2">
    <source>
        <dbReference type="ARBA" id="ARBA00004141"/>
    </source>
</evidence>
<comment type="similarity">
    <text evidence="3">Belongs to the cytochrome c oxidase subunit 2 family.</text>
</comment>
<keyword evidence="11" id="KW-0186">Copper</keyword>
<name>A0A2D2AJV5_9EUGL</name>
<evidence type="ECO:0000256" key="8">
    <source>
        <dbReference type="ARBA" id="ARBA00022967"/>
    </source>
</evidence>
<dbReference type="InterPro" id="IPR036257">
    <property type="entry name" value="Cyt_c_oxidase_su2_TM_sf"/>
</dbReference>
<accession>A0A2D2AJV5</accession>
<keyword evidence="5" id="KW-0813">Transport</keyword>
<keyword evidence="8" id="KW-1278">Translocase</keyword>
<keyword evidence="7" id="KW-0479">Metal-binding</keyword>
<dbReference type="InterPro" id="IPR008972">
    <property type="entry name" value="Cupredoxin"/>
</dbReference>
<evidence type="ECO:0000256" key="4">
    <source>
        <dbReference type="ARBA" id="ARBA00012949"/>
    </source>
</evidence>
<dbReference type="PROSITE" id="PS50857">
    <property type="entry name" value="COX2_CUA"/>
    <property type="match status" value="1"/>
</dbReference>
<dbReference type="InterPro" id="IPR001505">
    <property type="entry name" value="Copper_CuA"/>
</dbReference>
<dbReference type="InterPro" id="IPR002429">
    <property type="entry name" value="CcO_II-like_C"/>
</dbReference>
<evidence type="ECO:0000256" key="13">
    <source>
        <dbReference type="ARBA" id="ARBA00031389"/>
    </source>
</evidence>
<evidence type="ECO:0000256" key="6">
    <source>
        <dbReference type="ARBA" id="ARBA00022692"/>
    </source>
</evidence>
<dbReference type="GO" id="GO:0016020">
    <property type="term" value="C:membrane"/>
    <property type="evidence" value="ECO:0007669"/>
    <property type="project" value="UniProtKB-SubCell"/>
</dbReference>
<feature type="transmembrane region" description="Helical" evidence="15">
    <location>
        <begin position="51"/>
        <end position="70"/>
    </location>
</feature>
<keyword evidence="17" id="KW-0496">Mitochondrion</keyword>
<dbReference type="SUPFAM" id="SSF49503">
    <property type="entry name" value="Cupredoxins"/>
    <property type="match status" value="1"/>
</dbReference>
<evidence type="ECO:0000256" key="14">
    <source>
        <dbReference type="ARBA" id="ARBA00049512"/>
    </source>
</evidence>
<dbReference type="PANTHER" id="PTHR22888">
    <property type="entry name" value="CYTOCHROME C OXIDASE, SUBUNIT II"/>
    <property type="match status" value="1"/>
</dbReference>
<dbReference type="PROSITE" id="PS00078">
    <property type="entry name" value="COX2"/>
    <property type="match status" value="1"/>
</dbReference>
<dbReference type="GO" id="GO:0004129">
    <property type="term" value="F:cytochrome-c oxidase activity"/>
    <property type="evidence" value="ECO:0007669"/>
    <property type="project" value="UniProtKB-EC"/>
</dbReference>
<gene>
    <name evidence="17" type="primary">cox2</name>
</gene>
<dbReference type="Gene3D" id="1.10.287.90">
    <property type="match status" value="1"/>
</dbReference>
<comment type="catalytic activity">
    <reaction evidence="14">
        <text>4 Fe(II)-[cytochrome c] + O2 + 8 H(+)(in) = 4 Fe(III)-[cytochrome c] + 2 H2O + 4 H(+)(out)</text>
        <dbReference type="Rhea" id="RHEA:11436"/>
        <dbReference type="Rhea" id="RHEA-COMP:10350"/>
        <dbReference type="Rhea" id="RHEA-COMP:14399"/>
        <dbReference type="ChEBI" id="CHEBI:15377"/>
        <dbReference type="ChEBI" id="CHEBI:15378"/>
        <dbReference type="ChEBI" id="CHEBI:15379"/>
        <dbReference type="ChEBI" id="CHEBI:29033"/>
        <dbReference type="ChEBI" id="CHEBI:29034"/>
        <dbReference type="EC" id="7.1.1.9"/>
    </reaction>
    <physiologicalReaction direction="left-to-right" evidence="14">
        <dbReference type="Rhea" id="RHEA:11437"/>
    </physiologicalReaction>
</comment>
<evidence type="ECO:0000256" key="10">
    <source>
        <dbReference type="ARBA" id="ARBA00022989"/>
    </source>
</evidence>
<evidence type="ECO:0000259" key="16">
    <source>
        <dbReference type="PROSITE" id="PS50857"/>
    </source>
</evidence>
<evidence type="ECO:0000256" key="3">
    <source>
        <dbReference type="ARBA" id="ARBA00007866"/>
    </source>
</evidence>
<dbReference type="GO" id="GO:0042773">
    <property type="term" value="P:ATP synthesis coupled electron transport"/>
    <property type="evidence" value="ECO:0007669"/>
    <property type="project" value="TreeGrafter"/>
</dbReference>
<evidence type="ECO:0000256" key="11">
    <source>
        <dbReference type="ARBA" id="ARBA00023008"/>
    </source>
</evidence>
<sequence length="199" mass="21818">MLLHSMSMLYTTHLLMESINLSIIAYVVSVAVHSICISSRSLYSLSLYVEMVWLLTPSAAITLLVSRVVIMQCSEEEIHAVACEILLTANQWFWTYTTSHHTLYSYAIREQDMCVGDVRLLASTQYIVVEGSATVLCTICSSDVLHAWALPSLGMKVDAVPGRATTCSLAAVKEGVSYGQCSEICGSLHGYMPLAVVWV</sequence>
<dbReference type="EMBL" id="MF436966">
    <property type="protein sequence ID" value="ATQ37483.1"/>
    <property type="molecule type" value="mRNA"/>
</dbReference>
<reference evidence="17" key="1">
    <citation type="journal article" date="2017" name="Sci. Rep.">
        <title>Keeping it complicated: Mitochondrial genome plasticity across diplonemids.</title>
        <authorList>
            <person name="Valach M."/>
            <person name="Moreira S."/>
            <person name="Hoffmann S."/>
            <person name="Stadler P.F."/>
            <person name="Burger G."/>
        </authorList>
    </citation>
    <scope>NUCLEOTIDE SEQUENCE</scope>
</reference>
<evidence type="ECO:0000256" key="12">
    <source>
        <dbReference type="ARBA" id="ARBA00023136"/>
    </source>
</evidence>
<evidence type="ECO:0000256" key="9">
    <source>
        <dbReference type="ARBA" id="ARBA00022982"/>
    </source>
</evidence>
<organism evidence="17">
    <name type="scientific">Rhynchopus euleeides</name>
    <dbReference type="NCBI Taxonomy" id="630703"/>
    <lineage>
        <taxon>Eukaryota</taxon>
        <taxon>Discoba</taxon>
        <taxon>Euglenozoa</taxon>
        <taxon>Diplonemea</taxon>
        <taxon>Diplonemidae</taxon>
        <taxon>Rhynchopus</taxon>
    </lineage>
</organism>
<dbReference type="PANTHER" id="PTHR22888:SF9">
    <property type="entry name" value="CYTOCHROME C OXIDASE SUBUNIT 2"/>
    <property type="match status" value="1"/>
</dbReference>
<evidence type="ECO:0000313" key="17">
    <source>
        <dbReference type="EMBL" id="ATQ37483.1"/>
    </source>
</evidence>
<keyword evidence="17" id="KW-0560">Oxidoreductase</keyword>
<dbReference type="GO" id="GO:0005507">
    <property type="term" value="F:copper ion binding"/>
    <property type="evidence" value="ECO:0007669"/>
    <property type="project" value="InterPro"/>
</dbReference>
<geneLocation type="mitochondrion" evidence="17"/>
<comment type="cofactor">
    <cofactor evidence="1">
        <name>Cu cation</name>
        <dbReference type="ChEBI" id="CHEBI:23378"/>
    </cofactor>
</comment>
<dbReference type="EC" id="7.1.1.9" evidence="4"/>
<keyword evidence="12 15" id="KW-0472">Membrane</keyword>